<dbReference type="SMART" id="SM00028">
    <property type="entry name" value="TPR"/>
    <property type="match status" value="3"/>
</dbReference>
<comment type="similarity">
    <text evidence="3">Belongs to the RPAP3 family.</text>
</comment>
<feature type="compositionally biased region" description="Basic and acidic residues" evidence="6">
    <location>
        <begin position="384"/>
        <end position="393"/>
    </location>
</feature>
<feature type="region of interest" description="Disordered" evidence="6">
    <location>
        <begin position="39"/>
        <end position="103"/>
    </location>
</feature>
<protein>
    <recommendedName>
        <fullName evidence="4">RNA polymerase II-associated protein 3</fullName>
    </recommendedName>
</protein>
<feature type="compositionally biased region" description="Basic and acidic residues" evidence="6">
    <location>
        <begin position="55"/>
        <end position="68"/>
    </location>
</feature>
<evidence type="ECO:0000256" key="2">
    <source>
        <dbReference type="ARBA" id="ARBA00022803"/>
    </source>
</evidence>
<feature type="region of interest" description="Disordered" evidence="6">
    <location>
        <begin position="317"/>
        <end position="393"/>
    </location>
</feature>
<feature type="compositionally biased region" description="Low complexity" evidence="6">
    <location>
        <begin position="357"/>
        <end position="367"/>
    </location>
</feature>
<dbReference type="AlphaFoldDB" id="A0AB39Z305"/>
<dbReference type="GO" id="GO:0101031">
    <property type="term" value="C:protein folding chaperone complex"/>
    <property type="evidence" value="ECO:0007669"/>
    <property type="project" value="TreeGrafter"/>
</dbReference>
<dbReference type="RefSeq" id="XP_016927703.3">
    <property type="nucleotide sequence ID" value="XM_017072214.4"/>
</dbReference>
<dbReference type="Pfam" id="PF13877">
    <property type="entry name" value="RPAP3_C"/>
    <property type="match status" value="1"/>
</dbReference>
<evidence type="ECO:0000313" key="8">
    <source>
        <dbReference type="Proteomes" id="UP001652628"/>
    </source>
</evidence>
<keyword evidence="2 5" id="KW-0802">TPR repeat</keyword>
<dbReference type="PANTHER" id="PTHR46423">
    <property type="entry name" value="RNA POLYMERASE II-ASSOCIATED PROTEIN 3"/>
    <property type="match status" value="1"/>
</dbReference>
<accession>A0AB39Z305</accession>
<organism evidence="8 9">
    <name type="scientific">Drosophila suzukii</name>
    <name type="common">Spotted-wing drosophila fruit fly</name>
    <dbReference type="NCBI Taxonomy" id="28584"/>
    <lineage>
        <taxon>Eukaryota</taxon>
        <taxon>Metazoa</taxon>
        <taxon>Ecdysozoa</taxon>
        <taxon>Arthropoda</taxon>
        <taxon>Hexapoda</taxon>
        <taxon>Insecta</taxon>
        <taxon>Pterygota</taxon>
        <taxon>Neoptera</taxon>
        <taxon>Endopterygota</taxon>
        <taxon>Diptera</taxon>
        <taxon>Brachycera</taxon>
        <taxon>Muscomorpha</taxon>
        <taxon>Ephydroidea</taxon>
        <taxon>Drosophilidae</taxon>
        <taxon>Drosophila</taxon>
        <taxon>Sophophora</taxon>
    </lineage>
</organism>
<evidence type="ECO:0000256" key="4">
    <source>
        <dbReference type="ARBA" id="ARBA00040133"/>
    </source>
</evidence>
<feature type="compositionally biased region" description="Low complexity" evidence="6">
    <location>
        <begin position="70"/>
        <end position="80"/>
    </location>
</feature>
<dbReference type="GeneID" id="108008374"/>
<evidence type="ECO:0000256" key="5">
    <source>
        <dbReference type="PROSITE-ProRule" id="PRU00339"/>
    </source>
</evidence>
<gene>
    <name evidence="9" type="primary">spag</name>
</gene>
<evidence type="ECO:0000256" key="6">
    <source>
        <dbReference type="SAM" id="MobiDB-lite"/>
    </source>
</evidence>
<dbReference type="InterPro" id="IPR025986">
    <property type="entry name" value="RPAP3-like_C"/>
</dbReference>
<feature type="compositionally biased region" description="Basic and acidic residues" evidence="6">
    <location>
        <begin position="333"/>
        <end position="353"/>
    </location>
</feature>
<keyword evidence="1" id="KW-0677">Repeat</keyword>
<evidence type="ECO:0000313" key="9">
    <source>
        <dbReference type="RefSeq" id="XP_016927703.3"/>
    </source>
</evidence>
<dbReference type="Proteomes" id="UP001652628">
    <property type="component" value="Chromosome 2R"/>
</dbReference>
<sequence length="537" mass="60045">MSGQEKAFELQRQVRQNAKEYENSVKDLYSWEQDIKNKEKELQKAPKSSAANKDLPVRSHVKSEKPQRDSPSSSAASTPTEKQDLPVDPVAQQHKKANDMKDRGNTYVKQAEYEKAIIAYSTAIAVYPHDPIYYINRALCYLKQDRFELCVDDCETAIALDKLCVKAYYRRMQANESLGNNMEALKDCTTVLAIEPKNIEAKKSLARINERLRKNATKSGPNFTPDRPGVIDILPFDKPVYKRSKKAMRRVPIVDVVSPRGTSDDTNKLRISDEDIDKIFNSNCGSFEEVKKTDVKQNPVQPSPPKAEPIVETIKEAKKETKQSPPKASLVEESSKDSKKDLISKPEADKKNEPSPAKKAAVEVPKAQSPVSSPKTTKQPSTEAKAEILKTSQTEKIENTLKEIEMPASTTERALPPAPTGTAQFHVTWKELSAPQKYLYLKSIEVSSLCKILGAGFDSETFADLLHTVQDYYVPNKEPTTAAVLLEVSKNDEFTILAMLMSAEEKKMATSIFNAIKNWPNKNSVDLAKLSKAYDVA</sequence>
<keyword evidence="8" id="KW-1185">Reference proteome</keyword>
<dbReference type="InterPro" id="IPR051966">
    <property type="entry name" value="RPAP3"/>
</dbReference>
<dbReference type="SUPFAM" id="SSF48452">
    <property type="entry name" value="TPR-like"/>
    <property type="match status" value="1"/>
</dbReference>
<evidence type="ECO:0000259" key="7">
    <source>
        <dbReference type="Pfam" id="PF13877"/>
    </source>
</evidence>
<proteinExistence type="inferred from homology"/>
<dbReference type="InterPro" id="IPR011990">
    <property type="entry name" value="TPR-like_helical_dom_sf"/>
</dbReference>
<feature type="repeat" description="TPR" evidence="5">
    <location>
        <begin position="97"/>
        <end position="130"/>
    </location>
</feature>
<feature type="compositionally biased region" description="Polar residues" evidence="6">
    <location>
        <begin position="369"/>
        <end position="382"/>
    </location>
</feature>
<reference evidence="9" key="1">
    <citation type="submission" date="2025-08" db="UniProtKB">
        <authorList>
            <consortium name="RefSeq"/>
        </authorList>
    </citation>
    <scope>IDENTIFICATION</scope>
</reference>
<name>A0AB39Z305_DROSZ</name>
<dbReference type="InterPro" id="IPR019734">
    <property type="entry name" value="TPR_rpt"/>
</dbReference>
<evidence type="ECO:0000256" key="3">
    <source>
        <dbReference type="ARBA" id="ARBA00038275"/>
    </source>
</evidence>
<dbReference type="PANTHER" id="PTHR46423:SF1">
    <property type="entry name" value="RNA POLYMERASE II-ASSOCIATED PROTEIN 3"/>
    <property type="match status" value="1"/>
</dbReference>
<dbReference type="Gene3D" id="1.25.40.10">
    <property type="entry name" value="Tetratricopeptide repeat domain"/>
    <property type="match status" value="1"/>
</dbReference>
<feature type="domain" description="RNA-polymerase II-associated protein 3-like C-terminal" evidence="7">
    <location>
        <begin position="418"/>
        <end position="506"/>
    </location>
</feature>
<evidence type="ECO:0000256" key="1">
    <source>
        <dbReference type="ARBA" id="ARBA00022737"/>
    </source>
</evidence>
<dbReference type="PROSITE" id="PS50005">
    <property type="entry name" value="TPR"/>
    <property type="match status" value="1"/>
</dbReference>